<accession>A0A1I8F4P9</accession>
<dbReference type="Proteomes" id="UP000095280">
    <property type="component" value="Unplaced"/>
</dbReference>
<dbReference type="WBParaSite" id="maker-unitig_20482-snap-gene-0.5-mRNA-1">
    <property type="protein sequence ID" value="maker-unitig_20482-snap-gene-0.5-mRNA-1"/>
    <property type="gene ID" value="maker-unitig_20482-snap-gene-0.5"/>
</dbReference>
<feature type="region of interest" description="Disordered" evidence="1">
    <location>
        <begin position="448"/>
        <end position="493"/>
    </location>
</feature>
<organism evidence="2 3">
    <name type="scientific">Macrostomum lignano</name>
    <dbReference type="NCBI Taxonomy" id="282301"/>
    <lineage>
        <taxon>Eukaryota</taxon>
        <taxon>Metazoa</taxon>
        <taxon>Spiralia</taxon>
        <taxon>Lophotrochozoa</taxon>
        <taxon>Platyhelminthes</taxon>
        <taxon>Rhabditophora</taxon>
        <taxon>Macrostomorpha</taxon>
        <taxon>Macrostomida</taxon>
        <taxon>Macrostomidae</taxon>
        <taxon>Macrostomum</taxon>
    </lineage>
</organism>
<keyword evidence="2" id="KW-1185">Reference proteome</keyword>
<name>A0A1I8F4P9_9PLAT</name>
<feature type="compositionally biased region" description="Pro residues" evidence="1">
    <location>
        <begin position="294"/>
        <end position="305"/>
    </location>
</feature>
<sequence>ADSKLLFAPEAAPICCWVCGCVVDFRLVVITRLAQEVGAVASESSVDCGGRLLLLGSAAAGRLRTRTARWAAAFNALLAFCSPSAAITFAPGLAGRLRLGGHRPLQLSRQADILDLHSLHLDAPCVGGGVQSLLHQQGGFVPAGQQLVETGAVPRTLRSVVWASSFVERAAVLDVDNRHDRVEDPVVHHGLNRHGHRVFSQHLLGGHVECHGCARRSTSFMESMPGSRKIMPRARWPRSCGSGPDGRSPPARTGPPPSGTAAARTGRLPPPGQRLSTCRTASHSCIRLADFLNSPPPLPPPPLPPTASRSGTSENDRCSRLRDSRLLTATFIAILLRHPRCPWRWSRGPPAAAAAAASPLALSDLLDFDISSNDTMTLEQASQSQIAELVGAARTPHRGGGAETQQAGGHIVGCHAALIQIRQWFDSAPASPAKIEAMPQLAQRSFLQNPSTVAGRIGDASKRRRRPSSSLSRKSDTQTVSNAAALGHQSEGQHRVQGIREALLSLLQQDDQAGLVEQVQQGAPRPADAAVLLVKVVLGVVPGGDDIVLDADHAAGAERGGGSAQKVHQMSVAQMADDPLNPDQVVAGLGWECQVLRASGSPMYSLDLARKWARHLGHVNRGKHRQQELLGNPADAGAAIQSRLSCLSPASSAALVRNIRDEEISISSRLSLPPIMPASVASTVAQ</sequence>
<protein>
    <submittedName>
        <fullName evidence="3">ANK_REP_REGION domain-containing protein</fullName>
    </submittedName>
</protein>
<reference evidence="3" key="1">
    <citation type="submission" date="2016-11" db="UniProtKB">
        <authorList>
            <consortium name="WormBaseParasite"/>
        </authorList>
    </citation>
    <scope>IDENTIFICATION</scope>
</reference>
<evidence type="ECO:0000256" key="1">
    <source>
        <dbReference type="SAM" id="MobiDB-lite"/>
    </source>
</evidence>
<feature type="compositionally biased region" description="Polar residues" evidence="1">
    <location>
        <begin position="274"/>
        <end position="283"/>
    </location>
</feature>
<dbReference type="AlphaFoldDB" id="A0A1I8F4P9"/>
<evidence type="ECO:0000313" key="2">
    <source>
        <dbReference type="Proteomes" id="UP000095280"/>
    </source>
</evidence>
<evidence type="ECO:0000313" key="3">
    <source>
        <dbReference type="WBParaSite" id="maker-unitig_20482-snap-gene-0.5-mRNA-1"/>
    </source>
</evidence>
<proteinExistence type="predicted"/>
<feature type="region of interest" description="Disordered" evidence="1">
    <location>
        <begin position="221"/>
        <end position="319"/>
    </location>
</feature>